<organism evidence="2 3">
    <name type="scientific">Angomonas deanei</name>
    <dbReference type="NCBI Taxonomy" id="59799"/>
    <lineage>
        <taxon>Eukaryota</taxon>
        <taxon>Discoba</taxon>
        <taxon>Euglenozoa</taxon>
        <taxon>Kinetoplastea</taxon>
        <taxon>Metakinetoplastina</taxon>
        <taxon>Trypanosomatida</taxon>
        <taxon>Trypanosomatidae</taxon>
        <taxon>Strigomonadinae</taxon>
        <taxon>Angomonas</taxon>
    </lineage>
</organism>
<dbReference type="Pfam" id="PF03690">
    <property type="entry name" value="MYG1_exonuc"/>
    <property type="match status" value="1"/>
</dbReference>
<evidence type="ECO:0000256" key="1">
    <source>
        <dbReference type="ARBA" id="ARBA00010105"/>
    </source>
</evidence>
<evidence type="ECO:0000313" key="2">
    <source>
        <dbReference type="EMBL" id="CAD2220387.1"/>
    </source>
</evidence>
<protein>
    <submittedName>
        <fullName evidence="2">Uncharacterized protein</fullName>
    </submittedName>
</protein>
<dbReference type="GO" id="GO:0005634">
    <property type="term" value="C:nucleus"/>
    <property type="evidence" value="ECO:0007669"/>
    <property type="project" value="TreeGrafter"/>
</dbReference>
<dbReference type="OrthoDB" id="10265310at2759"/>
<proteinExistence type="inferred from homology"/>
<dbReference type="EMBL" id="LR877161">
    <property type="protein sequence ID" value="CAD2220387.1"/>
    <property type="molecule type" value="Genomic_DNA"/>
</dbReference>
<reference evidence="2 3" key="1">
    <citation type="submission" date="2020-08" db="EMBL/GenBank/DDBJ databases">
        <authorList>
            <person name="Newling K."/>
            <person name="Davey J."/>
            <person name="Forrester S."/>
        </authorList>
    </citation>
    <scope>NUCLEOTIDE SEQUENCE [LARGE SCALE GENOMIC DNA]</scope>
    <source>
        <strain evidence="3">Crithidia deanei Carvalho (ATCC PRA-265)</strain>
    </source>
</reference>
<accession>A0A7G2CMU3</accession>
<dbReference type="VEuPathDB" id="TriTrypDB:ADEAN_000790500"/>
<dbReference type="InterPro" id="IPR003226">
    <property type="entry name" value="MYG1_exonuclease"/>
</dbReference>
<keyword evidence="3" id="KW-1185">Reference proteome</keyword>
<name>A0A7G2CMU3_9TRYP</name>
<dbReference type="Proteomes" id="UP000515908">
    <property type="component" value="Chromosome 17"/>
</dbReference>
<gene>
    <name evidence="2" type="ORF">ADEAN_000790500</name>
</gene>
<evidence type="ECO:0000313" key="3">
    <source>
        <dbReference type="Proteomes" id="UP000515908"/>
    </source>
</evidence>
<dbReference type="GO" id="GO:0005737">
    <property type="term" value="C:cytoplasm"/>
    <property type="evidence" value="ECO:0007669"/>
    <property type="project" value="TreeGrafter"/>
</dbReference>
<dbReference type="AlphaFoldDB" id="A0A7G2CMU3"/>
<comment type="similarity">
    <text evidence="1">Belongs to the MYG1 family.</text>
</comment>
<dbReference type="PANTHER" id="PTHR11215:SF1">
    <property type="entry name" value="MYG1 EXONUCLEASE"/>
    <property type="match status" value="1"/>
</dbReference>
<sequence>MQFTLNSYSPAKVKQYQTRLSSAGLVYKHFGREVIATFVRDAVQHSEVLQTLLQWPNDKKELSERELDVLYTKMYEAFVEEVDGVDNGVECFSAVLSPAPTEPETSPVKAVLHRNYQQSTSLSSRVGQLQTWWNEPQETENKETKENMNFAEAMEMAGIAFFEKLFFYAFSWLPARGLVEDAFNARFTIDGGDSEGRIVVFHNSFCPWKDHLFTIEEEHAAENKSPILYVLYSDGKGWRVQAVPKEVSSFESRKALPFKGLRDEELSAASGIEGGVFVHVSGFIGGMKTLEGALALAKKAIEA</sequence>
<dbReference type="PANTHER" id="PTHR11215">
    <property type="entry name" value="METAL DEPENDENT HYDROLASE - RELATED"/>
    <property type="match status" value="1"/>
</dbReference>